<reference evidence="3" key="1">
    <citation type="journal article" date="2019" name="Int. J. Syst. Evol. Microbiol.">
        <title>The Global Catalogue of Microorganisms (GCM) 10K type strain sequencing project: providing services to taxonomists for standard genome sequencing and annotation.</title>
        <authorList>
            <consortium name="The Broad Institute Genomics Platform"/>
            <consortium name="The Broad Institute Genome Sequencing Center for Infectious Disease"/>
            <person name="Wu L."/>
            <person name="Ma J."/>
        </authorList>
    </citation>
    <scope>NUCLEOTIDE SEQUENCE [LARGE SCALE GENOMIC DNA]</scope>
    <source>
        <strain evidence="3">JCM 4855</strain>
    </source>
</reference>
<name>A0ABW2DWC6_9ACTN</name>
<accession>A0ABW2DWC6</accession>
<dbReference type="RefSeq" id="WP_189870357.1">
    <property type="nucleotide sequence ID" value="NZ_BMWA01000006.1"/>
</dbReference>
<dbReference type="Proteomes" id="UP001596409">
    <property type="component" value="Unassembled WGS sequence"/>
</dbReference>
<feature type="compositionally biased region" description="Basic residues" evidence="1">
    <location>
        <begin position="45"/>
        <end position="54"/>
    </location>
</feature>
<feature type="region of interest" description="Disordered" evidence="1">
    <location>
        <begin position="1"/>
        <end position="54"/>
    </location>
</feature>
<gene>
    <name evidence="2" type="ORF">ACFQMH_09885</name>
</gene>
<dbReference type="EMBL" id="JBHSYM010000022">
    <property type="protein sequence ID" value="MFC7012008.1"/>
    <property type="molecule type" value="Genomic_DNA"/>
</dbReference>
<organism evidence="2 3">
    <name type="scientific">Streptomyces viridiviolaceus</name>
    <dbReference type="NCBI Taxonomy" id="68282"/>
    <lineage>
        <taxon>Bacteria</taxon>
        <taxon>Bacillati</taxon>
        <taxon>Actinomycetota</taxon>
        <taxon>Actinomycetes</taxon>
        <taxon>Kitasatosporales</taxon>
        <taxon>Streptomycetaceae</taxon>
        <taxon>Streptomyces</taxon>
    </lineage>
</organism>
<feature type="compositionally biased region" description="Basic and acidic residues" evidence="1">
    <location>
        <begin position="1"/>
        <end position="18"/>
    </location>
</feature>
<evidence type="ECO:0000313" key="3">
    <source>
        <dbReference type="Proteomes" id="UP001596409"/>
    </source>
</evidence>
<comment type="caution">
    <text evidence="2">The sequence shown here is derived from an EMBL/GenBank/DDBJ whole genome shotgun (WGS) entry which is preliminary data.</text>
</comment>
<proteinExistence type="predicted"/>
<evidence type="ECO:0000256" key="1">
    <source>
        <dbReference type="SAM" id="MobiDB-lite"/>
    </source>
</evidence>
<protein>
    <submittedName>
        <fullName evidence="2">Uncharacterized protein</fullName>
    </submittedName>
</protein>
<keyword evidence="3" id="KW-1185">Reference proteome</keyword>
<evidence type="ECO:0000313" key="2">
    <source>
        <dbReference type="EMBL" id="MFC7012008.1"/>
    </source>
</evidence>
<sequence>MAKNKNNRDRKQPQDRRAPQTADTAVLERDEEHAAQTPSGDTPSHKRKKRFGHN</sequence>